<keyword evidence="2" id="KW-1185">Reference proteome</keyword>
<evidence type="ECO:0000313" key="2">
    <source>
        <dbReference type="Proteomes" id="UP000053958"/>
    </source>
</evidence>
<protein>
    <submittedName>
        <fullName evidence="1">Uncharacterized protein</fullName>
    </submittedName>
</protein>
<reference evidence="1 2" key="1">
    <citation type="submission" date="2015-04" db="EMBL/GenBank/DDBJ databases">
        <authorList>
            <person name="Heijne W.H."/>
            <person name="Fedorova N.D."/>
            <person name="Nierman W.C."/>
            <person name="Vollebregt A.W."/>
            <person name="Zhao Z."/>
            <person name="Wu L."/>
            <person name="Kumar M."/>
            <person name="Stam H."/>
            <person name="van den Berg M.A."/>
            <person name="Pel H.J."/>
        </authorList>
    </citation>
    <scope>NUCLEOTIDE SEQUENCE [LARGE SCALE GENOMIC DNA]</scope>
    <source>
        <strain evidence="1 2">CBS 393.64</strain>
    </source>
</reference>
<sequence length="105" mass="11653">MDTWNAKPVPRPGIQYIPSVSGIGNSIQFNNACTEYSHSTESAWRGIINRTDSVIHGPTPRRMFPSVRSVRSFPKFRSASIHTLSGAMDDLDQSIISSEKVSIYP</sequence>
<evidence type="ECO:0000313" key="1">
    <source>
        <dbReference type="EMBL" id="KKA25928.1"/>
    </source>
</evidence>
<dbReference type="RefSeq" id="XP_013332540.1">
    <property type="nucleotide sequence ID" value="XM_013477086.1"/>
</dbReference>
<comment type="caution">
    <text evidence="1">The sequence shown here is derived from an EMBL/GenBank/DDBJ whole genome shotgun (WGS) entry which is preliminary data.</text>
</comment>
<proteinExistence type="predicted"/>
<name>A0A0F4Z7T6_RASE3</name>
<accession>A0A0F4Z7T6</accession>
<gene>
    <name evidence="1" type="ORF">T310_0022</name>
</gene>
<dbReference type="Proteomes" id="UP000053958">
    <property type="component" value="Unassembled WGS sequence"/>
</dbReference>
<organism evidence="1 2">
    <name type="scientific">Rasamsonia emersonii (strain ATCC 16479 / CBS 393.64 / IMI 116815)</name>
    <dbReference type="NCBI Taxonomy" id="1408163"/>
    <lineage>
        <taxon>Eukaryota</taxon>
        <taxon>Fungi</taxon>
        <taxon>Dikarya</taxon>
        <taxon>Ascomycota</taxon>
        <taxon>Pezizomycotina</taxon>
        <taxon>Eurotiomycetes</taxon>
        <taxon>Eurotiomycetidae</taxon>
        <taxon>Eurotiales</taxon>
        <taxon>Trichocomaceae</taxon>
        <taxon>Rasamsonia</taxon>
    </lineage>
</organism>
<dbReference type="GeneID" id="25312086"/>
<dbReference type="EMBL" id="LASV01000004">
    <property type="protein sequence ID" value="KKA25928.1"/>
    <property type="molecule type" value="Genomic_DNA"/>
</dbReference>
<dbReference type="AlphaFoldDB" id="A0A0F4Z7T6"/>